<keyword evidence="2 5" id="KW-0812">Transmembrane</keyword>
<dbReference type="InterPro" id="IPR036259">
    <property type="entry name" value="MFS_trans_sf"/>
</dbReference>
<keyword evidence="3 5" id="KW-1133">Transmembrane helix</keyword>
<feature type="transmembrane region" description="Helical" evidence="5">
    <location>
        <begin position="139"/>
        <end position="156"/>
    </location>
</feature>
<dbReference type="RefSeq" id="WP_342078547.1">
    <property type="nucleotide sequence ID" value="NZ_CP151767.2"/>
</dbReference>
<organism evidence="7 8">
    <name type="scientific">Yoonia rhodophyticola</name>
    <dbReference type="NCBI Taxonomy" id="3137370"/>
    <lineage>
        <taxon>Bacteria</taxon>
        <taxon>Pseudomonadati</taxon>
        <taxon>Pseudomonadota</taxon>
        <taxon>Alphaproteobacteria</taxon>
        <taxon>Rhodobacterales</taxon>
        <taxon>Paracoccaceae</taxon>
        <taxon>Yoonia</taxon>
    </lineage>
</organism>
<dbReference type="Pfam" id="PF07690">
    <property type="entry name" value="MFS_1"/>
    <property type="match status" value="1"/>
</dbReference>
<evidence type="ECO:0000256" key="2">
    <source>
        <dbReference type="ARBA" id="ARBA00022692"/>
    </source>
</evidence>
<dbReference type="EMBL" id="CP151767">
    <property type="protein sequence ID" value="WZU69255.1"/>
    <property type="molecule type" value="Genomic_DNA"/>
</dbReference>
<dbReference type="GO" id="GO:0022857">
    <property type="term" value="F:transmembrane transporter activity"/>
    <property type="evidence" value="ECO:0007669"/>
    <property type="project" value="InterPro"/>
</dbReference>
<dbReference type="KEGG" id="yrh:AABB31_10640"/>
<keyword evidence="8" id="KW-1185">Reference proteome</keyword>
<evidence type="ECO:0000313" key="7">
    <source>
        <dbReference type="EMBL" id="WZU69255.1"/>
    </source>
</evidence>
<feature type="transmembrane region" description="Helical" evidence="5">
    <location>
        <begin position="323"/>
        <end position="344"/>
    </location>
</feature>
<proteinExistence type="predicted"/>
<protein>
    <submittedName>
        <fullName evidence="7">MFS transporter</fullName>
    </submittedName>
</protein>
<dbReference type="PANTHER" id="PTHR23514">
    <property type="entry name" value="BYPASS OF STOP CODON PROTEIN 6"/>
    <property type="match status" value="1"/>
</dbReference>
<dbReference type="PROSITE" id="PS50850">
    <property type="entry name" value="MFS"/>
    <property type="match status" value="1"/>
</dbReference>
<evidence type="ECO:0000313" key="8">
    <source>
        <dbReference type="Proteomes" id="UP001470809"/>
    </source>
</evidence>
<evidence type="ECO:0000259" key="6">
    <source>
        <dbReference type="PROSITE" id="PS50850"/>
    </source>
</evidence>
<dbReference type="SUPFAM" id="SSF103473">
    <property type="entry name" value="MFS general substrate transporter"/>
    <property type="match status" value="1"/>
</dbReference>
<dbReference type="GO" id="GO:0016020">
    <property type="term" value="C:membrane"/>
    <property type="evidence" value="ECO:0007669"/>
    <property type="project" value="UniProtKB-SubCell"/>
</dbReference>
<feature type="transmembrane region" description="Helical" evidence="5">
    <location>
        <begin position="291"/>
        <end position="311"/>
    </location>
</feature>
<dbReference type="InterPro" id="IPR020846">
    <property type="entry name" value="MFS_dom"/>
</dbReference>
<name>A0AAN0NLR7_9RHOB</name>
<feature type="transmembrane region" description="Helical" evidence="5">
    <location>
        <begin position="266"/>
        <end position="285"/>
    </location>
</feature>
<feature type="transmembrane region" description="Helical" evidence="5">
    <location>
        <begin position="76"/>
        <end position="94"/>
    </location>
</feature>
<feature type="transmembrane region" description="Helical" evidence="5">
    <location>
        <begin position="162"/>
        <end position="180"/>
    </location>
</feature>
<dbReference type="AlphaFoldDB" id="A0AAN0NLR7"/>
<feature type="transmembrane region" description="Helical" evidence="5">
    <location>
        <begin position="47"/>
        <end position="69"/>
    </location>
</feature>
<dbReference type="CDD" id="cd17393">
    <property type="entry name" value="MFS_MosC_like"/>
    <property type="match status" value="1"/>
</dbReference>
<dbReference type="InterPro" id="IPR051788">
    <property type="entry name" value="MFS_Transporter"/>
</dbReference>
<evidence type="ECO:0000256" key="1">
    <source>
        <dbReference type="ARBA" id="ARBA00004141"/>
    </source>
</evidence>
<comment type="subcellular location">
    <subcellularLocation>
        <location evidence="1">Membrane</location>
        <topology evidence="1">Multi-pass membrane protein</topology>
    </subcellularLocation>
</comment>
<accession>A0AAN0NLR7</accession>
<feature type="domain" description="Major facilitator superfamily (MFS) profile" evidence="6">
    <location>
        <begin position="10"/>
        <end position="377"/>
    </location>
</feature>
<dbReference type="Proteomes" id="UP001470809">
    <property type="component" value="Chromosome"/>
</dbReference>
<dbReference type="InterPro" id="IPR011701">
    <property type="entry name" value="MFS"/>
</dbReference>
<dbReference type="Gene3D" id="1.20.1250.20">
    <property type="entry name" value="MFS general substrate transporter like domains"/>
    <property type="match status" value="1"/>
</dbReference>
<dbReference type="PANTHER" id="PTHR23514:SF13">
    <property type="entry name" value="INNER MEMBRANE PROTEIN YBJJ"/>
    <property type="match status" value="1"/>
</dbReference>
<evidence type="ECO:0000256" key="5">
    <source>
        <dbReference type="SAM" id="Phobius"/>
    </source>
</evidence>
<reference evidence="7" key="1">
    <citation type="submission" date="2024-08" db="EMBL/GenBank/DDBJ databases">
        <title>Phylogenomic analyses of a clade within the roseobacter group suggest taxonomic reassignments of species of the genera Aestuariivita, Citreicella, Loktanella, Nautella, Pelagibaca, Ruegeria, Thalassobius, Thiobacimonas and Tropicibacter, and the proposal o.</title>
        <authorList>
            <person name="Jeon C.O."/>
        </authorList>
    </citation>
    <scope>NUCLEOTIDE SEQUENCE</scope>
    <source>
        <strain evidence="7">SS1-5</strain>
    </source>
</reference>
<feature type="transmembrane region" description="Helical" evidence="5">
    <location>
        <begin position="237"/>
        <end position="254"/>
    </location>
</feature>
<feature type="transmembrane region" description="Helical" evidence="5">
    <location>
        <begin position="356"/>
        <end position="375"/>
    </location>
</feature>
<feature type="transmembrane region" description="Helical" evidence="5">
    <location>
        <begin position="201"/>
        <end position="225"/>
    </location>
</feature>
<sequence length="377" mass="38360">MNDHTHTAPARLATRLAFFAAGFAIACCAPLFPFIKANVGADEVQFGLLLLCLGLGSIIAMPATGVIAARHGARPMIVLGGFGLVAFLPVLAIAPTPAMLGVGLFFFGASLGTIDVAMNVHGAEIEGIEKRPLMSNFHAQFSIGGFFGAGLMTVLLSAGVSFTAAAAVGAVISLCAIVVMRPRLLSVSGREPEPFALPRGTVLLLAVLAGVTFLVEGAVLDWGALLVIELDLRPAESAGVGYILFSVAMVAARLTGDRIVSLLGEWTVLVAGGIAAMLGFAMILTAPWPGLALGGFVLIGLGAANLVPIVFSAAGRQKIMPAGLAVASVTTTGYAGILMGPAIIGFVAQGASLPTAFWLLAALMAAIPLTARYVARA</sequence>
<gene>
    <name evidence="7" type="ORF">AABB31_10640</name>
</gene>
<keyword evidence="4 5" id="KW-0472">Membrane</keyword>
<evidence type="ECO:0000256" key="3">
    <source>
        <dbReference type="ARBA" id="ARBA00022989"/>
    </source>
</evidence>
<feature type="transmembrane region" description="Helical" evidence="5">
    <location>
        <begin position="12"/>
        <end position="35"/>
    </location>
</feature>
<evidence type="ECO:0000256" key="4">
    <source>
        <dbReference type="ARBA" id="ARBA00023136"/>
    </source>
</evidence>
<feature type="transmembrane region" description="Helical" evidence="5">
    <location>
        <begin position="100"/>
        <end position="118"/>
    </location>
</feature>